<dbReference type="Proteomes" id="UP000521943">
    <property type="component" value="Unassembled WGS sequence"/>
</dbReference>
<protein>
    <submittedName>
        <fullName evidence="1">Uncharacterized protein</fullName>
    </submittedName>
</protein>
<evidence type="ECO:0000313" key="2">
    <source>
        <dbReference type="Proteomes" id="UP000521943"/>
    </source>
</evidence>
<comment type="caution">
    <text evidence="1">The sequence shown here is derived from an EMBL/GenBank/DDBJ whole genome shotgun (WGS) entry which is preliminary data.</text>
</comment>
<sequence length="648" mass="72644">MDLPEEIIAKILSYLREPQPTALTGLQVAYACKSLYQDFRPIILQVMAHLRSTAERRRSLALFVGAPEYSEDPDESAPAPLKEIVFTSHSCEDADTIWSMHSLLLNPEILAGLCRFQLSLKLDNQFIWASSPPKAHVAWIRAVIRLLARLLENDAVKLEIAMTPHPYTDSITDLLRGMHSLFLRLPSTTAPQQPRIYLSFNTDAFWPHLNASRSMRFPIEWRNALHSLLEICVRHNAINLRVACLNQPPSQLPIPLFLHDYVEPVRAPPRMSAISLASLTASVQGILSRKALTTINPPTEMVTSTGFSGPFNKIQSTLSLQALAFQMPETPLSDGGFSSLLIRDQALSPLFYPHFDMFIRHSHHSLTHLRIYKCELGQNDWRAILPQWILPQLAKFSVEETEIPLPAIYSFVQHNTSITDLKVMTYRGGMPSDWRDIQSRKLAVQTLAGTPTFLVALFGRASVFTFPHLQKLSFNQEREHPRIPFRCLSLIPQVLLALSRRGAVPRSLSLRLSCDLNEFREALFDPIQIRGPDNTNVSTTLVKSLECLHQLKYLHLSIHDQFTCSGTPSICHAPNFIGAPTVYAAMVLAAAPALKTAVLQGVFVPTVESNEGKEFWEACKNLKSLEIKSYGGLSVAVWNRPHGHSLGV</sequence>
<gene>
    <name evidence="1" type="ORF">DFP72DRAFT_925933</name>
</gene>
<dbReference type="OrthoDB" id="3071324at2759"/>
<keyword evidence="2" id="KW-1185">Reference proteome</keyword>
<proteinExistence type="predicted"/>
<dbReference type="AlphaFoldDB" id="A0A8H6LVK5"/>
<accession>A0A8H6LVK5</accession>
<reference evidence="1 2" key="1">
    <citation type="submission" date="2020-07" db="EMBL/GenBank/DDBJ databases">
        <title>Comparative genomics of pyrophilous fungi reveals a link between fire events and developmental genes.</title>
        <authorList>
            <consortium name="DOE Joint Genome Institute"/>
            <person name="Steindorff A.S."/>
            <person name="Carver A."/>
            <person name="Calhoun S."/>
            <person name="Stillman K."/>
            <person name="Liu H."/>
            <person name="Lipzen A."/>
            <person name="Pangilinan J."/>
            <person name="Labutti K."/>
            <person name="Bruns T.D."/>
            <person name="Grigoriev I.V."/>
        </authorList>
    </citation>
    <scope>NUCLEOTIDE SEQUENCE [LARGE SCALE GENOMIC DNA]</scope>
    <source>
        <strain evidence="1 2">CBS 144469</strain>
    </source>
</reference>
<dbReference type="EMBL" id="JACGCI010000105">
    <property type="protein sequence ID" value="KAF6745533.1"/>
    <property type="molecule type" value="Genomic_DNA"/>
</dbReference>
<evidence type="ECO:0000313" key="1">
    <source>
        <dbReference type="EMBL" id="KAF6745533.1"/>
    </source>
</evidence>
<name>A0A8H6LVK5_9AGAR</name>
<organism evidence="1 2">
    <name type="scientific">Ephemerocybe angulata</name>
    <dbReference type="NCBI Taxonomy" id="980116"/>
    <lineage>
        <taxon>Eukaryota</taxon>
        <taxon>Fungi</taxon>
        <taxon>Dikarya</taxon>
        <taxon>Basidiomycota</taxon>
        <taxon>Agaricomycotina</taxon>
        <taxon>Agaricomycetes</taxon>
        <taxon>Agaricomycetidae</taxon>
        <taxon>Agaricales</taxon>
        <taxon>Agaricineae</taxon>
        <taxon>Psathyrellaceae</taxon>
        <taxon>Ephemerocybe</taxon>
    </lineage>
</organism>